<evidence type="ECO:0000313" key="20">
    <source>
        <dbReference type="Proteomes" id="UP000618051"/>
    </source>
</evidence>
<dbReference type="GO" id="GO:0005886">
    <property type="term" value="C:plasma membrane"/>
    <property type="evidence" value="ECO:0007669"/>
    <property type="project" value="UniProtKB-SubCell"/>
</dbReference>
<evidence type="ECO:0000256" key="10">
    <source>
        <dbReference type="ARBA" id="ARBA00023130"/>
    </source>
</evidence>
<keyword evidence="7" id="KW-0391">Immunity</keyword>
<evidence type="ECO:0000256" key="13">
    <source>
        <dbReference type="ARBA" id="ARBA00023180"/>
    </source>
</evidence>
<reference evidence="19 20" key="2">
    <citation type="journal article" date="2021" name="J. Hered.">
        <title>Feather Gene Expression Elucidates the Developmental Basis of Plumage Iridescence in African Starlings.</title>
        <authorList>
            <person name="Rubenstein D.R."/>
            <person name="Corvelo A."/>
            <person name="MacManes M.D."/>
            <person name="Maia R."/>
            <person name="Narzisi G."/>
            <person name="Rousaki A."/>
            <person name="Vandenabeele P."/>
            <person name="Shawkey M.D."/>
            <person name="Solomon J."/>
        </authorList>
    </citation>
    <scope>NUCLEOTIDE SEQUENCE [LARGE SCALE GENOMIC DNA]</scope>
    <source>
        <strain evidence="19">SS15</strain>
    </source>
</reference>
<dbReference type="InterPro" id="IPR036179">
    <property type="entry name" value="Ig-like_dom_sf"/>
</dbReference>
<dbReference type="Pfam" id="PF13895">
    <property type="entry name" value="Ig_2"/>
    <property type="match status" value="1"/>
</dbReference>
<evidence type="ECO:0000256" key="1">
    <source>
        <dbReference type="ARBA" id="ARBA00004251"/>
    </source>
</evidence>
<dbReference type="SMART" id="SM00408">
    <property type="entry name" value="IGc2"/>
    <property type="match status" value="2"/>
</dbReference>
<proteinExistence type="predicted"/>
<keyword evidence="4" id="KW-1003">Cell membrane</keyword>
<dbReference type="EMBL" id="JADDUC010000042">
    <property type="protein sequence ID" value="KAG0121875.1"/>
    <property type="molecule type" value="Genomic_DNA"/>
</dbReference>
<dbReference type="FunFam" id="2.60.40.10:FF:001428">
    <property type="entry name" value="CD166 antigen"/>
    <property type="match status" value="1"/>
</dbReference>
<evidence type="ECO:0000256" key="14">
    <source>
        <dbReference type="ARBA" id="ARBA00023273"/>
    </source>
</evidence>
<evidence type="ECO:0000256" key="15">
    <source>
        <dbReference type="ARBA" id="ARBA00023319"/>
    </source>
</evidence>
<dbReference type="PANTHER" id="PTHR11973:SF2">
    <property type="entry name" value="CD166 ANTIGEN"/>
    <property type="match status" value="1"/>
</dbReference>
<dbReference type="Proteomes" id="UP000618051">
    <property type="component" value="Unassembled WGS sequence"/>
</dbReference>
<evidence type="ECO:0000256" key="16">
    <source>
        <dbReference type="SAM" id="Phobius"/>
    </source>
</evidence>
<keyword evidence="6" id="KW-0677">Repeat</keyword>
<dbReference type="Pfam" id="PF08205">
    <property type="entry name" value="C2-set_2"/>
    <property type="match status" value="1"/>
</dbReference>
<evidence type="ECO:0000256" key="4">
    <source>
        <dbReference type="ARBA" id="ARBA00022475"/>
    </source>
</evidence>
<evidence type="ECO:0000256" key="3">
    <source>
        <dbReference type="ARBA" id="ARBA00004489"/>
    </source>
</evidence>
<dbReference type="SUPFAM" id="SSF48726">
    <property type="entry name" value="Immunoglobulin"/>
    <property type="match status" value="4"/>
</dbReference>
<dbReference type="InterPro" id="IPR013106">
    <property type="entry name" value="Ig_V-set"/>
</dbReference>
<dbReference type="SMART" id="SM00409">
    <property type="entry name" value="IG"/>
    <property type="match status" value="3"/>
</dbReference>
<accession>A0A835NW77</accession>
<feature type="domain" description="Ig-like" evidence="17">
    <location>
        <begin position="359"/>
        <end position="441"/>
    </location>
</feature>
<reference evidence="18" key="1">
    <citation type="submission" date="2020-10" db="EMBL/GenBank/DDBJ databases">
        <title>Feather gene expression reveals the developmental basis of iridescence in African starlings.</title>
        <authorList>
            <person name="Rubenstein D.R."/>
        </authorList>
    </citation>
    <scope>NUCLEOTIDE SEQUENCE</scope>
    <source>
        <strain evidence="18">SS15</strain>
        <tissue evidence="18">Liver</tissue>
    </source>
</reference>
<dbReference type="GO" id="GO:0030425">
    <property type="term" value="C:dendrite"/>
    <property type="evidence" value="ECO:0007669"/>
    <property type="project" value="UniProtKB-SubCell"/>
</dbReference>
<evidence type="ECO:0000256" key="11">
    <source>
        <dbReference type="ARBA" id="ARBA00023136"/>
    </source>
</evidence>
<keyword evidence="14" id="KW-0966">Cell projection</keyword>
<organism evidence="18">
    <name type="scientific">Lamprotornis superbus</name>
    <dbReference type="NCBI Taxonomy" id="245042"/>
    <lineage>
        <taxon>Eukaryota</taxon>
        <taxon>Metazoa</taxon>
        <taxon>Chordata</taxon>
        <taxon>Craniata</taxon>
        <taxon>Vertebrata</taxon>
        <taxon>Euteleostomi</taxon>
        <taxon>Archelosauria</taxon>
        <taxon>Archosauria</taxon>
        <taxon>Dinosauria</taxon>
        <taxon>Saurischia</taxon>
        <taxon>Theropoda</taxon>
        <taxon>Coelurosauria</taxon>
        <taxon>Aves</taxon>
        <taxon>Neognathae</taxon>
        <taxon>Neoaves</taxon>
        <taxon>Telluraves</taxon>
        <taxon>Australaves</taxon>
        <taxon>Passeriformes</taxon>
        <taxon>Sturnidae</taxon>
        <taxon>Lamprotornis</taxon>
    </lineage>
</organism>
<dbReference type="Gene3D" id="2.60.40.10">
    <property type="entry name" value="Immunoglobulins"/>
    <property type="match status" value="5"/>
</dbReference>
<feature type="domain" description="Ig-like" evidence="17">
    <location>
        <begin position="239"/>
        <end position="348"/>
    </location>
</feature>
<dbReference type="InterPro" id="IPR003599">
    <property type="entry name" value="Ig_sub"/>
</dbReference>
<keyword evidence="11 16" id="KW-0472">Membrane</keyword>
<dbReference type="PANTHER" id="PTHR11973">
    <property type="entry name" value="CELL SURFACE GLYCOPROTEIN MUC18-RELATED"/>
    <property type="match status" value="1"/>
</dbReference>
<evidence type="ECO:0000256" key="8">
    <source>
        <dbReference type="ARBA" id="ARBA00022889"/>
    </source>
</evidence>
<dbReference type="AlphaFoldDB" id="A0A835NW77"/>
<evidence type="ECO:0000256" key="7">
    <source>
        <dbReference type="ARBA" id="ARBA00022859"/>
    </source>
</evidence>
<keyword evidence="8" id="KW-0130">Cell adhesion</keyword>
<evidence type="ECO:0000313" key="18">
    <source>
        <dbReference type="EMBL" id="KAG0121875.1"/>
    </source>
</evidence>
<evidence type="ECO:0000259" key="17">
    <source>
        <dbReference type="PROSITE" id="PS50835"/>
    </source>
</evidence>
<dbReference type="GO" id="GO:0007155">
    <property type="term" value="P:cell adhesion"/>
    <property type="evidence" value="ECO:0007669"/>
    <property type="project" value="UniProtKB-KW"/>
</dbReference>
<dbReference type="Pfam" id="PF13927">
    <property type="entry name" value="Ig_3"/>
    <property type="match status" value="1"/>
</dbReference>
<dbReference type="SMART" id="SM00406">
    <property type="entry name" value="IGv"/>
    <property type="match status" value="2"/>
</dbReference>
<evidence type="ECO:0000256" key="9">
    <source>
        <dbReference type="ARBA" id="ARBA00022989"/>
    </source>
</evidence>
<dbReference type="CDD" id="cd00098">
    <property type="entry name" value="IgC1"/>
    <property type="match status" value="1"/>
</dbReference>
<feature type="domain" description="Ig-like" evidence="17">
    <location>
        <begin position="529"/>
        <end position="606"/>
    </location>
</feature>
<evidence type="ECO:0000256" key="6">
    <source>
        <dbReference type="ARBA" id="ARBA00022737"/>
    </source>
</evidence>
<keyword evidence="20" id="KW-1185">Reference proteome</keyword>
<feature type="transmembrane region" description="Helical" evidence="16">
    <location>
        <begin position="638"/>
        <end position="660"/>
    </location>
</feature>
<comment type="subcellular location">
    <subcellularLocation>
        <location evidence="1">Cell membrane</location>
        <topology evidence="1">Single-pass type I membrane protein</topology>
    </subcellularLocation>
    <subcellularLocation>
        <location evidence="3">Cell projection</location>
        <location evidence="3">Axon</location>
    </subcellularLocation>
    <subcellularLocation>
        <location evidence="2">Cell projection</location>
        <location evidence="2">Dendrite</location>
    </subcellularLocation>
</comment>
<protein>
    <recommendedName>
        <fullName evidence="17">Ig-like domain-containing protein</fullName>
    </recommendedName>
</protein>
<keyword evidence="5 16" id="KW-0812">Transmembrane</keyword>
<comment type="caution">
    <text evidence="18">The sequence shown here is derived from an EMBL/GenBank/DDBJ whole genome shotgun (WGS) entry which is preliminary data.</text>
</comment>
<keyword evidence="13" id="KW-0325">Glycoprotein</keyword>
<evidence type="ECO:0000256" key="5">
    <source>
        <dbReference type="ARBA" id="ARBA00022692"/>
    </source>
</evidence>
<evidence type="ECO:0000313" key="19">
    <source>
        <dbReference type="EMBL" id="KAI1242320.1"/>
    </source>
</evidence>
<reference evidence="19" key="3">
    <citation type="submission" date="2022-01" db="EMBL/GenBank/DDBJ databases">
        <authorList>
            <person name="Rubenstein D.R."/>
        </authorList>
    </citation>
    <scope>NUCLEOTIDE SEQUENCE</scope>
    <source>
        <strain evidence="19">SS15</strain>
        <tissue evidence="19">Liver</tissue>
    </source>
</reference>
<keyword evidence="10" id="KW-1064">Adaptive immunity</keyword>
<dbReference type="InterPro" id="IPR013162">
    <property type="entry name" value="CD80_C2-set"/>
</dbReference>
<gene>
    <name evidence="19" type="ORF">IHE44_0005854</name>
    <name evidence="18" type="ORF">IHE44_010086</name>
</gene>
<dbReference type="GO" id="GO:0030424">
    <property type="term" value="C:axon"/>
    <property type="evidence" value="ECO:0007669"/>
    <property type="project" value="UniProtKB-SubCell"/>
</dbReference>
<sequence>MSFVSFFSFPVNAEWLNVSCQQLYPERSGCWEERYLHPEEEGQDLTEKLNSQLQAAAAVKLKAFLRLQIQEFLKLLFEGPRRGGRWMVHDQQLLFLDIMSQGDDYLEGIEENADIDGFESKSESAGNYVKRPRNVMVDALGLYTVNAIYGDTITMPCPLEVPDGLMFGKWKYEMPNGSPVFIAFRSSTKKNVQYDDVPDYKDRLSLSENYTLSIKNARISDEKRFVCMLVTEDDVSEEPTIVKVFKQPSQPEILHQANLLETEKLQMLGECVSRDSYPEGNVTWYKNGRVLHPVDDVVVINLQKIVDRTTGLFTMTSSLQYMPTKEDVNAKFSCIVTYYGPSGQKTIQSEPVVFDVHYPTEKVTIQVLPQSSTIKEGDNITLKCSGNGNPPPQEFLFYIPGETEGIRSSDTYIMTDVRRNATGEYRCSLTDKSMMDSTTITVHYLDLQLTPSGEVTKQIGENLPVSCTISSSRNATVFWIKDNTRMQTSPSFSSLQYQDAGNYVCETTLQEVEGLRKRQTLKLIVEGKPQIKMTKKTNTNKMSKTIICHVEGFPKPAVQWTVTGSGSITEETKYVNGKFSSKIVIAPEENVTLTCIAENELERTVTSMNVSAISIPEYDEPEDRSDDNSEKVNDQAKLIVGIVVGLLLVALIAGVVYWLYVKKSKTASKHVDKDLGNIEENKKLEENNHKSET</sequence>
<dbReference type="InterPro" id="IPR051116">
    <property type="entry name" value="Surface_Rcpt/Adhesion_Mol"/>
</dbReference>
<feature type="domain" description="Ig-like" evidence="17">
    <location>
        <begin position="460"/>
        <end position="522"/>
    </location>
</feature>
<keyword evidence="9 16" id="KW-1133">Transmembrane helix</keyword>
<dbReference type="OrthoDB" id="9945628at2759"/>
<dbReference type="CDD" id="cd00096">
    <property type="entry name" value="Ig"/>
    <property type="match status" value="1"/>
</dbReference>
<dbReference type="GO" id="GO:0002250">
    <property type="term" value="P:adaptive immune response"/>
    <property type="evidence" value="ECO:0007669"/>
    <property type="project" value="UniProtKB-KW"/>
</dbReference>
<dbReference type="InterPro" id="IPR013783">
    <property type="entry name" value="Ig-like_fold"/>
</dbReference>
<dbReference type="PROSITE" id="PS50835">
    <property type="entry name" value="IG_LIKE"/>
    <property type="match status" value="4"/>
</dbReference>
<dbReference type="InterPro" id="IPR007110">
    <property type="entry name" value="Ig-like_dom"/>
</dbReference>
<dbReference type="InterPro" id="IPR003598">
    <property type="entry name" value="Ig_sub2"/>
</dbReference>
<name>A0A835NW77_9PASS</name>
<keyword evidence="15" id="KW-0393">Immunoglobulin domain</keyword>
<keyword evidence="12" id="KW-1015">Disulfide bond</keyword>
<dbReference type="FunFam" id="2.60.40.10:FF:000351">
    <property type="entry name" value="CD166 antigen isoform X1"/>
    <property type="match status" value="1"/>
</dbReference>
<dbReference type="EMBL" id="JADDUC020000002">
    <property type="protein sequence ID" value="KAI1242320.1"/>
    <property type="molecule type" value="Genomic_DNA"/>
</dbReference>
<evidence type="ECO:0000256" key="2">
    <source>
        <dbReference type="ARBA" id="ARBA00004279"/>
    </source>
</evidence>
<evidence type="ECO:0000256" key="12">
    <source>
        <dbReference type="ARBA" id="ARBA00023157"/>
    </source>
</evidence>